<sequence>MFLVLYVLYISFCTCVSLTGLFLMHQNV</sequence>
<dbReference type="EMBL" id="GBXM01004812">
    <property type="protein sequence ID" value="JAI03766.1"/>
    <property type="molecule type" value="Transcribed_RNA"/>
</dbReference>
<organism evidence="2">
    <name type="scientific">Anguilla anguilla</name>
    <name type="common">European freshwater eel</name>
    <name type="synonym">Muraena anguilla</name>
    <dbReference type="NCBI Taxonomy" id="7936"/>
    <lineage>
        <taxon>Eukaryota</taxon>
        <taxon>Metazoa</taxon>
        <taxon>Chordata</taxon>
        <taxon>Craniata</taxon>
        <taxon>Vertebrata</taxon>
        <taxon>Euteleostomi</taxon>
        <taxon>Actinopterygii</taxon>
        <taxon>Neopterygii</taxon>
        <taxon>Teleostei</taxon>
        <taxon>Anguilliformes</taxon>
        <taxon>Anguillidae</taxon>
        <taxon>Anguilla</taxon>
    </lineage>
</organism>
<name>A0A0E9XPL7_ANGAN</name>
<keyword evidence="1" id="KW-0472">Membrane</keyword>
<keyword evidence="1" id="KW-0812">Transmembrane</keyword>
<reference evidence="2" key="2">
    <citation type="journal article" date="2015" name="Fish Shellfish Immunol.">
        <title>Early steps in the European eel (Anguilla anguilla)-Vibrio vulnificus interaction in the gills: Role of the RtxA13 toxin.</title>
        <authorList>
            <person name="Callol A."/>
            <person name="Pajuelo D."/>
            <person name="Ebbesson L."/>
            <person name="Teles M."/>
            <person name="MacKenzie S."/>
            <person name="Amaro C."/>
        </authorList>
    </citation>
    <scope>NUCLEOTIDE SEQUENCE</scope>
</reference>
<accession>A0A0E9XPL7</accession>
<feature type="transmembrane region" description="Helical" evidence="1">
    <location>
        <begin position="6"/>
        <end position="24"/>
    </location>
</feature>
<reference evidence="2" key="1">
    <citation type="submission" date="2014-11" db="EMBL/GenBank/DDBJ databases">
        <authorList>
            <person name="Amaro Gonzalez C."/>
        </authorList>
    </citation>
    <scope>NUCLEOTIDE SEQUENCE</scope>
</reference>
<dbReference type="AlphaFoldDB" id="A0A0E9XPL7"/>
<keyword evidence="1" id="KW-1133">Transmembrane helix</keyword>
<evidence type="ECO:0000313" key="2">
    <source>
        <dbReference type="EMBL" id="JAI03766.1"/>
    </source>
</evidence>
<protein>
    <submittedName>
        <fullName evidence="2">Uncharacterized protein</fullName>
    </submittedName>
</protein>
<evidence type="ECO:0000256" key="1">
    <source>
        <dbReference type="SAM" id="Phobius"/>
    </source>
</evidence>
<proteinExistence type="predicted"/>